<dbReference type="Pfam" id="PF06470">
    <property type="entry name" value="SMC_hinge"/>
    <property type="match status" value="1"/>
</dbReference>
<evidence type="ECO:0000256" key="11">
    <source>
        <dbReference type="ARBA" id="ARBA00023242"/>
    </source>
</evidence>
<evidence type="ECO:0000256" key="6">
    <source>
        <dbReference type="ARBA" id="ARBA00022763"/>
    </source>
</evidence>
<evidence type="ECO:0000259" key="14">
    <source>
        <dbReference type="Pfam" id="PF02463"/>
    </source>
</evidence>
<feature type="coiled-coil region" evidence="12">
    <location>
        <begin position="261"/>
        <end position="358"/>
    </location>
</feature>
<evidence type="ECO:0000256" key="2">
    <source>
        <dbReference type="ARBA" id="ARBA00004286"/>
    </source>
</evidence>
<accession>A0A821Y8T8</accession>
<feature type="coiled-coil region" evidence="12">
    <location>
        <begin position="732"/>
        <end position="808"/>
    </location>
</feature>
<evidence type="ECO:0000256" key="4">
    <source>
        <dbReference type="ARBA" id="ARBA00022454"/>
    </source>
</evidence>
<reference evidence="16" key="1">
    <citation type="submission" date="2021-02" db="EMBL/GenBank/DDBJ databases">
        <authorList>
            <person name="Steward A R."/>
        </authorList>
    </citation>
    <scope>NUCLEOTIDE SEQUENCE</scope>
</reference>
<dbReference type="GO" id="GO:0030915">
    <property type="term" value="C:Smc5-Smc6 complex"/>
    <property type="evidence" value="ECO:0007669"/>
    <property type="project" value="TreeGrafter"/>
</dbReference>
<gene>
    <name evidence="16" type="ORF">PMACD_LOCUS15613</name>
</gene>
<dbReference type="GO" id="GO:0003697">
    <property type="term" value="F:single-stranded DNA binding"/>
    <property type="evidence" value="ECO:0007669"/>
    <property type="project" value="TreeGrafter"/>
</dbReference>
<evidence type="ECO:0000256" key="7">
    <source>
        <dbReference type="ARBA" id="ARBA00022840"/>
    </source>
</evidence>
<name>A0A821Y8T8_9NEOP</name>
<feature type="compositionally biased region" description="Polar residues" evidence="13">
    <location>
        <begin position="390"/>
        <end position="400"/>
    </location>
</feature>
<dbReference type="EMBL" id="CAJOBZ010000072">
    <property type="protein sequence ID" value="CAF4950283.1"/>
    <property type="molecule type" value="Genomic_DNA"/>
</dbReference>
<organism evidence="16 17">
    <name type="scientific">Pieris macdunnoughi</name>
    <dbReference type="NCBI Taxonomy" id="345717"/>
    <lineage>
        <taxon>Eukaryota</taxon>
        <taxon>Metazoa</taxon>
        <taxon>Ecdysozoa</taxon>
        <taxon>Arthropoda</taxon>
        <taxon>Hexapoda</taxon>
        <taxon>Insecta</taxon>
        <taxon>Pterygota</taxon>
        <taxon>Neoptera</taxon>
        <taxon>Endopterygota</taxon>
        <taxon>Lepidoptera</taxon>
        <taxon>Glossata</taxon>
        <taxon>Ditrysia</taxon>
        <taxon>Papilionoidea</taxon>
        <taxon>Pieridae</taxon>
        <taxon>Pierinae</taxon>
        <taxon>Pieris</taxon>
    </lineage>
</organism>
<keyword evidence="5" id="KW-0547">Nucleotide-binding</keyword>
<evidence type="ECO:0000259" key="15">
    <source>
        <dbReference type="Pfam" id="PF06470"/>
    </source>
</evidence>
<feature type="domain" description="SMC hinge" evidence="15">
    <location>
        <begin position="467"/>
        <end position="584"/>
    </location>
</feature>
<evidence type="ECO:0000256" key="12">
    <source>
        <dbReference type="SAM" id="Coils"/>
    </source>
</evidence>
<feature type="coiled-coil region" evidence="12">
    <location>
        <begin position="626"/>
        <end position="699"/>
    </location>
</feature>
<evidence type="ECO:0000256" key="8">
    <source>
        <dbReference type="ARBA" id="ARBA00023054"/>
    </source>
</evidence>
<feature type="domain" description="RecF/RecN/SMC N-terminal" evidence="14">
    <location>
        <begin position="14"/>
        <end position="1018"/>
    </location>
</feature>
<comment type="similarity">
    <text evidence="3">Belongs to the SMC family. SMC6 subfamily.</text>
</comment>
<keyword evidence="4" id="KW-0158">Chromosome</keyword>
<evidence type="ECO:0000256" key="5">
    <source>
        <dbReference type="ARBA" id="ARBA00022741"/>
    </source>
</evidence>
<dbReference type="GO" id="GO:0000724">
    <property type="term" value="P:double-strand break repair via homologous recombination"/>
    <property type="evidence" value="ECO:0007669"/>
    <property type="project" value="TreeGrafter"/>
</dbReference>
<dbReference type="InterPro" id="IPR036277">
    <property type="entry name" value="SMC_hinge_sf"/>
</dbReference>
<feature type="region of interest" description="Disordered" evidence="13">
    <location>
        <begin position="381"/>
        <end position="415"/>
    </location>
</feature>
<dbReference type="Gene3D" id="3.40.50.300">
    <property type="entry name" value="P-loop containing nucleotide triphosphate hydrolases"/>
    <property type="match status" value="2"/>
</dbReference>
<evidence type="ECO:0000313" key="17">
    <source>
        <dbReference type="Proteomes" id="UP000663880"/>
    </source>
</evidence>
<dbReference type="SUPFAM" id="SSF75553">
    <property type="entry name" value="Smc hinge domain"/>
    <property type="match status" value="1"/>
</dbReference>
<evidence type="ECO:0000256" key="9">
    <source>
        <dbReference type="ARBA" id="ARBA00023172"/>
    </source>
</evidence>
<evidence type="ECO:0008006" key="18">
    <source>
        <dbReference type="Google" id="ProtNLM"/>
    </source>
</evidence>
<dbReference type="SUPFAM" id="SSF52540">
    <property type="entry name" value="P-loop containing nucleoside triphosphate hydrolases"/>
    <property type="match status" value="1"/>
</dbReference>
<dbReference type="GO" id="GO:0051276">
    <property type="term" value="P:chromosome organization"/>
    <property type="evidence" value="ECO:0007669"/>
    <property type="project" value="InterPro"/>
</dbReference>
<keyword evidence="10" id="KW-0234">DNA repair</keyword>
<evidence type="ECO:0000256" key="13">
    <source>
        <dbReference type="SAM" id="MobiDB-lite"/>
    </source>
</evidence>
<keyword evidence="11" id="KW-0539">Nucleus</keyword>
<dbReference type="Pfam" id="PF02463">
    <property type="entry name" value="SMC_N"/>
    <property type="match status" value="1"/>
</dbReference>
<keyword evidence="9" id="KW-0233">DNA recombination</keyword>
<dbReference type="PANTHER" id="PTHR19306:SF6">
    <property type="entry name" value="STRUCTURAL MAINTENANCE OF CHROMOSOMES PROTEIN 6"/>
    <property type="match status" value="1"/>
</dbReference>
<evidence type="ECO:0000313" key="16">
    <source>
        <dbReference type="EMBL" id="CAF4950283.1"/>
    </source>
</evidence>
<comment type="caution">
    <text evidence="16">The sequence shown here is derived from an EMBL/GenBank/DDBJ whole genome shotgun (WGS) entry which is preliminary data.</text>
</comment>
<keyword evidence="17" id="KW-1185">Reference proteome</keyword>
<dbReference type="Proteomes" id="UP000663880">
    <property type="component" value="Unassembled WGS sequence"/>
</dbReference>
<dbReference type="GO" id="GO:0003684">
    <property type="term" value="F:damaged DNA binding"/>
    <property type="evidence" value="ECO:0007669"/>
    <property type="project" value="TreeGrafter"/>
</dbReference>
<proteinExistence type="inferred from homology"/>
<dbReference type="InterPro" id="IPR010935">
    <property type="entry name" value="SMC_hinge"/>
</dbReference>
<dbReference type="InterPro" id="IPR003395">
    <property type="entry name" value="RecF/RecN/SMC_N"/>
</dbReference>
<dbReference type="AlphaFoldDB" id="A0A821Y8T8"/>
<dbReference type="PANTHER" id="PTHR19306">
    <property type="entry name" value="STRUCTURAL MAINTENANCE OF CHROMOSOMES 5,6 SMC5, SMC6"/>
    <property type="match status" value="1"/>
</dbReference>
<keyword evidence="8 12" id="KW-0175">Coiled coil</keyword>
<dbReference type="GO" id="GO:0005524">
    <property type="term" value="F:ATP binding"/>
    <property type="evidence" value="ECO:0007669"/>
    <property type="project" value="UniProtKB-KW"/>
</dbReference>
<sequence>METENVEEEIDGSIHSIHVRNFFCHDNLEIKFNRNVNFIVGRNGSGKSAILTALVVGLGARASATDRGSNLHSFIKKGTNSATVEIKLRNSSPRAFKHDIYGDFITIVRTLNASGGSSYKVKSASGEVISTKFDEVKTIILAYDIQVDNPISVLNQDTVRTFHTCDAKKKYELFRQATNLEQTEKNYKHALENCTKAVGIWNRKNEAVQELKKEYLKWKNIHDQMQFRDEIEAKKKALQDEYYWSEIAESEHEMNNIHTHCEKQRLQVQQLMDDLKSVEQSYGTNTSAIDSLKQTLEECTQKKLTLEQELQELENNFRTEQSSQRSAQHTGHKLNDLLAREKRKFDDLEREIHNIESGSCASQRIELEARAEKCQSAETAARARYETQKNDTGQSRSSAAHAQPKADRADERVRAQRSRLVQLKQQLRELESQGDDSLAVYGGNMVELCQLVKAAVARGEFSAPPRGPVGIYLKVKDKKWGGALEHIIKGSLKTFCVNTPEDSRKLFEIMRKIRYGREAKPGVTCSKFLSQVHNVSRRSVRAGSFTSALDALDVKDPVVANYLIDNKSLEKILLVPDHEDAMRLSDTRENVPENCVKIVTLDSTEYRPAPNYRCYGGADRQPVYLQTSTAQRKAQLQANIKEAEQTLRSYEADAKELNEEASRARDIERKAAQALQALLVDLRKKEEEARQAVAALNQQQAPHHAVLVDELKICKEKVHSLSEQVKSHSGQEQELNERVNDIEGKIRNLRKKRDKVAVQCRNLRDELEQEQIKMEGGVLKRQRYEHRLDEDQKKLQKMEAILEEKRGVVDKKVQEALTLCPRVENPRERAVVTSDLKETQMKLSSLTSSGMDRAQVAEKFLQVGRSYKRTQDALQRLNALIQDIKTTSNKHLEFCHKVQTYIARRVQYHFQVILSLRNYSGKMTIDLASGRLYMECKSVQQSEKQHATSTASLSGGERSYATVAFMLALWDCVELPFYIMDEFDVFMDDIYRKTTIELLLEHARINKNRQFVFLTPQDTSSVTAGPNVTLHVMANPRD</sequence>
<comment type="subcellular location">
    <subcellularLocation>
        <location evidence="2">Chromosome</location>
    </subcellularLocation>
    <subcellularLocation>
        <location evidence="1">Nucleus</location>
    </subcellularLocation>
</comment>
<dbReference type="OrthoDB" id="10072614at2759"/>
<keyword evidence="7" id="KW-0067">ATP-binding</keyword>
<evidence type="ECO:0000256" key="10">
    <source>
        <dbReference type="ARBA" id="ARBA00023204"/>
    </source>
</evidence>
<dbReference type="InterPro" id="IPR027417">
    <property type="entry name" value="P-loop_NTPase"/>
</dbReference>
<dbReference type="GO" id="GO:0035861">
    <property type="term" value="C:site of double-strand break"/>
    <property type="evidence" value="ECO:0007669"/>
    <property type="project" value="TreeGrafter"/>
</dbReference>
<dbReference type="GO" id="GO:0005634">
    <property type="term" value="C:nucleus"/>
    <property type="evidence" value="ECO:0007669"/>
    <property type="project" value="UniProtKB-SubCell"/>
</dbReference>
<feature type="compositionally biased region" description="Basic and acidic residues" evidence="13">
    <location>
        <begin position="404"/>
        <end position="414"/>
    </location>
</feature>
<protein>
    <recommendedName>
        <fullName evidence="18">Structural maintenance of chromosomes protein 6</fullName>
    </recommendedName>
</protein>
<evidence type="ECO:0000256" key="1">
    <source>
        <dbReference type="ARBA" id="ARBA00004123"/>
    </source>
</evidence>
<keyword evidence="6" id="KW-0227">DNA damage</keyword>
<evidence type="ECO:0000256" key="3">
    <source>
        <dbReference type="ARBA" id="ARBA00006793"/>
    </source>
</evidence>